<keyword evidence="1 4" id="KW-0560">Oxidoreductase</keyword>
<dbReference type="GO" id="GO:0047061">
    <property type="term" value="F:glucose-fructose oxidoreductase activity"/>
    <property type="evidence" value="ECO:0007669"/>
    <property type="project" value="UniProtKB-EC"/>
</dbReference>
<dbReference type="EMBL" id="SJPS01000014">
    <property type="protein sequence ID" value="TWU20750.1"/>
    <property type="molecule type" value="Genomic_DNA"/>
</dbReference>
<feature type="domain" description="GFO/IDH/MocA-like oxidoreductase" evidence="3">
    <location>
        <begin position="145"/>
        <end position="260"/>
    </location>
</feature>
<evidence type="ECO:0000259" key="2">
    <source>
        <dbReference type="Pfam" id="PF01408"/>
    </source>
</evidence>
<dbReference type="InterPro" id="IPR050463">
    <property type="entry name" value="Gfo/Idh/MocA_oxidrdct_glycsds"/>
</dbReference>
<dbReference type="Gene3D" id="3.30.360.10">
    <property type="entry name" value="Dihydrodipicolinate Reductase, domain 2"/>
    <property type="match status" value="1"/>
</dbReference>
<evidence type="ECO:0000259" key="3">
    <source>
        <dbReference type="Pfam" id="PF22725"/>
    </source>
</evidence>
<dbReference type="GO" id="GO:0000166">
    <property type="term" value="F:nucleotide binding"/>
    <property type="evidence" value="ECO:0007669"/>
    <property type="project" value="InterPro"/>
</dbReference>
<reference evidence="4 5" key="1">
    <citation type="submission" date="2019-02" db="EMBL/GenBank/DDBJ databases">
        <title>Deep-cultivation of Planctomycetes and their phenomic and genomic characterization uncovers novel biology.</title>
        <authorList>
            <person name="Wiegand S."/>
            <person name="Jogler M."/>
            <person name="Boedeker C."/>
            <person name="Pinto D."/>
            <person name="Vollmers J."/>
            <person name="Rivas-Marin E."/>
            <person name="Kohn T."/>
            <person name="Peeters S.H."/>
            <person name="Heuer A."/>
            <person name="Rast P."/>
            <person name="Oberbeckmann S."/>
            <person name="Bunk B."/>
            <person name="Jeske O."/>
            <person name="Meyerdierks A."/>
            <person name="Storesund J.E."/>
            <person name="Kallscheuer N."/>
            <person name="Luecker S."/>
            <person name="Lage O.M."/>
            <person name="Pohl T."/>
            <person name="Merkel B.J."/>
            <person name="Hornburger P."/>
            <person name="Mueller R.-W."/>
            <person name="Bruemmer F."/>
            <person name="Labrenz M."/>
            <person name="Spormann A.M."/>
            <person name="Op Den Camp H."/>
            <person name="Overmann J."/>
            <person name="Amann R."/>
            <person name="Jetten M.S.M."/>
            <person name="Mascher T."/>
            <person name="Medema M.H."/>
            <person name="Devos D.P."/>
            <person name="Kaster A.-K."/>
            <person name="Ovreas L."/>
            <person name="Rohde M."/>
            <person name="Galperin M.Y."/>
            <person name="Jogler C."/>
        </authorList>
    </citation>
    <scope>NUCLEOTIDE SEQUENCE [LARGE SCALE GENOMIC DNA]</scope>
    <source>
        <strain evidence="4 5">Pla144</strain>
    </source>
</reference>
<dbReference type="PANTHER" id="PTHR43818:SF11">
    <property type="entry name" value="BCDNA.GH03377"/>
    <property type="match status" value="1"/>
</dbReference>
<dbReference type="Pfam" id="PF01408">
    <property type="entry name" value="GFO_IDH_MocA"/>
    <property type="match status" value="1"/>
</dbReference>
<dbReference type="SUPFAM" id="SSF55347">
    <property type="entry name" value="Glyceraldehyde-3-phosphate dehydrogenase-like, C-terminal domain"/>
    <property type="match status" value="1"/>
</dbReference>
<comment type="caution">
    <text evidence="4">The sequence shown here is derived from an EMBL/GenBank/DDBJ whole genome shotgun (WGS) entry which is preliminary data.</text>
</comment>
<proteinExistence type="predicted"/>
<dbReference type="Pfam" id="PF22725">
    <property type="entry name" value="GFO_IDH_MocA_C3"/>
    <property type="match status" value="1"/>
</dbReference>
<dbReference type="SUPFAM" id="SSF51735">
    <property type="entry name" value="NAD(P)-binding Rossmann-fold domains"/>
    <property type="match status" value="1"/>
</dbReference>
<gene>
    <name evidence="4" type="primary">gfo_4</name>
    <name evidence="4" type="ORF">Pla144_49170</name>
</gene>
<dbReference type="EC" id="1.1.99.28" evidence="4"/>
<keyword evidence="5" id="KW-1185">Reference proteome</keyword>
<dbReference type="Gene3D" id="3.40.50.720">
    <property type="entry name" value="NAD(P)-binding Rossmann-like Domain"/>
    <property type="match status" value="1"/>
</dbReference>
<name>A0A5C6C839_9BACT</name>
<dbReference type="InterPro" id="IPR036291">
    <property type="entry name" value="NAD(P)-bd_dom_sf"/>
</dbReference>
<dbReference type="Proteomes" id="UP000318437">
    <property type="component" value="Unassembled WGS sequence"/>
</dbReference>
<dbReference type="PANTHER" id="PTHR43818">
    <property type="entry name" value="BCDNA.GH03377"/>
    <property type="match status" value="1"/>
</dbReference>
<protein>
    <submittedName>
        <fullName evidence="4">Glucose--fructose oxidoreductase</fullName>
        <ecNumber evidence="4">1.1.99.28</ecNumber>
    </submittedName>
</protein>
<dbReference type="InterPro" id="IPR000683">
    <property type="entry name" value="Gfo/Idh/MocA-like_OxRdtase_N"/>
</dbReference>
<accession>A0A5C6C839</accession>
<dbReference type="AlphaFoldDB" id="A0A5C6C839"/>
<dbReference type="RefSeq" id="WP_197530967.1">
    <property type="nucleotide sequence ID" value="NZ_SJPS01000014.1"/>
</dbReference>
<feature type="domain" description="Gfo/Idh/MocA-like oxidoreductase N-terminal" evidence="2">
    <location>
        <begin position="2"/>
        <end position="133"/>
    </location>
</feature>
<evidence type="ECO:0000256" key="1">
    <source>
        <dbReference type="ARBA" id="ARBA00023002"/>
    </source>
</evidence>
<organism evidence="4 5">
    <name type="scientific">Bythopirellula polymerisocia</name>
    <dbReference type="NCBI Taxonomy" id="2528003"/>
    <lineage>
        <taxon>Bacteria</taxon>
        <taxon>Pseudomonadati</taxon>
        <taxon>Planctomycetota</taxon>
        <taxon>Planctomycetia</taxon>
        <taxon>Pirellulales</taxon>
        <taxon>Lacipirellulaceae</taxon>
        <taxon>Bythopirellula</taxon>
    </lineage>
</organism>
<evidence type="ECO:0000313" key="4">
    <source>
        <dbReference type="EMBL" id="TWU20750.1"/>
    </source>
</evidence>
<evidence type="ECO:0000313" key="5">
    <source>
        <dbReference type="Proteomes" id="UP000318437"/>
    </source>
</evidence>
<dbReference type="InterPro" id="IPR055170">
    <property type="entry name" value="GFO_IDH_MocA-like_dom"/>
</dbReference>
<sequence>MIRVGIAGLGFMGMVHYLTYQKLRGVKVTAICDVIKERLTGDWRGIKGNFGPLGKRMDLNKVDVYSSIDEMLSNPDLDLIDITLPPFLHADVAIKAMKEGKDVFSEKPMSLCAVDCRRMLNTSERTGKSLFVGQVLPFFPEYSWAMKVVQSGKYGKLLGGSFKRVISDPSWLTHYWSAEQVGGPMLDLHVHDAHFITLMFGLPSAVITHGRMRGDLAENWHSLFYYDDLDLKVHATSGTINQQGRVFDHGFEIHLEQATLTFEFAVIRDQGKYLCPPTLFDKSGRAQEAKLVSGDPMNAFATELEEVATCLRHNRRSPILNPRIAHDAVLLCEKQTQSLRQGRKINI</sequence>